<comment type="caution">
    <text evidence="1">The sequence shown here is derived from an EMBL/GenBank/DDBJ whole genome shotgun (WGS) entry which is preliminary data.</text>
</comment>
<organism evidence="1 2">
    <name type="scientific">Oceanobacillus chungangensis</name>
    <dbReference type="NCBI Taxonomy" id="1229152"/>
    <lineage>
        <taxon>Bacteria</taxon>
        <taxon>Bacillati</taxon>
        <taxon>Bacillota</taxon>
        <taxon>Bacilli</taxon>
        <taxon>Bacillales</taxon>
        <taxon>Bacillaceae</taxon>
        <taxon>Oceanobacillus</taxon>
    </lineage>
</organism>
<accession>A0A3D8PWY1</accession>
<evidence type="ECO:0000313" key="1">
    <source>
        <dbReference type="EMBL" id="RDW19821.1"/>
    </source>
</evidence>
<dbReference type="InterPro" id="IPR037079">
    <property type="entry name" value="AF2212/PG0164-like_sf"/>
</dbReference>
<dbReference type="OrthoDB" id="9800461at2"/>
<protein>
    <submittedName>
        <fullName evidence="1">Uncharacterized protein</fullName>
    </submittedName>
</protein>
<dbReference type="Gene3D" id="2.40.30.100">
    <property type="entry name" value="AF2212/PG0164-like"/>
    <property type="match status" value="1"/>
</dbReference>
<dbReference type="AlphaFoldDB" id="A0A3D8PWY1"/>
<keyword evidence="2" id="KW-1185">Reference proteome</keyword>
<dbReference type="RefSeq" id="WP_115749169.1">
    <property type="nucleotide sequence ID" value="NZ_PIOD01000006.1"/>
</dbReference>
<evidence type="ECO:0000313" key="2">
    <source>
        <dbReference type="Proteomes" id="UP000256520"/>
    </source>
</evidence>
<reference evidence="2" key="1">
    <citation type="submission" date="2017-11" db="EMBL/GenBank/DDBJ databases">
        <authorList>
            <person name="Zhu W."/>
        </authorList>
    </citation>
    <scope>NUCLEOTIDE SEQUENCE [LARGE SCALE GENOMIC DNA]</scope>
    <source>
        <strain evidence="2">CAU 1051</strain>
    </source>
</reference>
<dbReference type="InterPro" id="IPR015018">
    <property type="entry name" value="DUF1905"/>
</dbReference>
<dbReference type="Proteomes" id="UP000256520">
    <property type="component" value="Unassembled WGS sequence"/>
</dbReference>
<proteinExistence type="predicted"/>
<dbReference type="EMBL" id="PIOD01000006">
    <property type="protein sequence ID" value="RDW19821.1"/>
    <property type="molecule type" value="Genomic_DNA"/>
</dbReference>
<dbReference type="SUPFAM" id="SSF141694">
    <property type="entry name" value="AF2212/PG0164-like"/>
    <property type="match status" value="1"/>
</dbReference>
<gene>
    <name evidence="1" type="ORF">CWR45_07075</name>
</gene>
<name>A0A3D8PWY1_9BACI</name>
<sequence length="42" mass="4967">MPFNVEEVFGTNGQVKVRAYFDGFEYRESLVNMDYLIIITEM</sequence>
<dbReference type="Pfam" id="PF08922">
    <property type="entry name" value="DUF1905"/>
    <property type="match status" value="1"/>
</dbReference>